<dbReference type="AlphaFoldDB" id="A0A917DXT8"/>
<dbReference type="PANTHER" id="PTHR38045:SF1">
    <property type="entry name" value="HEPARINASE II_III-LIKE PROTEIN"/>
    <property type="match status" value="1"/>
</dbReference>
<reference evidence="4" key="1">
    <citation type="journal article" date="2014" name="Int. J. Syst. Evol. Microbiol.">
        <title>Complete genome sequence of Corynebacterium casei LMG S-19264T (=DSM 44701T), isolated from a smear-ripened cheese.</title>
        <authorList>
            <consortium name="US DOE Joint Genome Institute (JGI-PGF)"/>
            <person name="Walter F."/>
            <person name="Albersmeier A."/>
            <person name="Kalinowski J."/>
            <person name="Ruckert C."/>
        </authorList>
    </citation>
    <scope>NUCLEOTIDE SEQUENCE</scope>
    <source>
        <strain evidence="4">CGMCC 1.15958</strain>
    </source>
</reference>
<dbReference type="PANTHER" id="PTHR38045">
    <property type="entry name" value="CHROMOSOME 1, WHOLE GENOME SHOTGUN SEQUENCE"/>
    <property type="match status" value="1"/>
</dbReference>
<evidence type="ECO:0000256" key="1">
    <source>
        <dbReference type="ARBA" id="ARBA00004196"/>
    </source>
</evidence>
<dbReference type="SUPFAM" id="SSF48230">
    <property type="entry name" value="Chondroitin AC/alginate lyase"/>
    <property type="match status" value="1"/>
</dbReference>
<feature type="domain" description="Heparinase II N-terminal" evidence="3">
    <location>
        <begin position="32"/>
        <end position="254"/>
    </location>
</feature>
<evidence type="ECO:0000313" key="4">
    <source>
        <dbReference type="EMBL" id="GGD80415.1"/>
    </source>
</evidence>
<organism evidence="4 5">
    <name type="scientific">Emticicia aquatilis</name>
    <dbReference type="NCBI Taxonomy" id="1537369"/>
    <lineage>
        <taxon>Bacteria</taxon>
        <taxon>Pseudomonadati</taxon>
        <taxon>Bacteroidota</taxon>
        <taxon>Cytophagia</taxon>
        <taxon>Cytophagales</taxon>
        <taxon>Leadbetterellaceae</taxon>
        <taxon>Emticicia</taxon>
    </lineage>
</organism>
<dbReference type="Pfam" id="PF16332">
    <property type="entry name" value="DUF4962"/>
    <property type="match status" value="1"/>
</dbReference>
<protein>
    <recommendedName>
        <fullName evidence="6">DUF4962 domain-containing protein</fullName>
    </recommendedName>
</protein>
<dbReference type="Proteomes" id="UP000609064">
    <property type="component" value="Unassembled WGS sequence"/>
</dbReference>
<dbReference type="Gene3D" id="1.50.10.100">
    <property type="entry name" value="Chondroitin AC/alginate lyase"/>
    <property type="match status" value="1"/>
</dbReference>
<proteinExistence type="predicted"/>
<dbReference type="GO" id="GO:0016829">
    <property type="term" value="F:lyase activity"/>
    <property type="evidence" value="ECO:0007669"/>
    <property type="project" value="InterPro"/>
</dbReference>
<dbReference type="EMBL" id="BMKK01000016">
    <property type="protein sequence ID" value="GGD80415.1"/>
    <property type="molecule type" value="Genomic_DNA"/>
</dbReference>
<dbReference type="InterPro" id="IPR012480">
    <property type="entry name" value="Hepar_II_III_C"/>
</dbReference>
<name>A0A917DXT8_9BACT</name>
<evidence type="ECO:0000259" key="3">
    <source>
        <dbReference type="Pfam" id="PF16332"/>
    </source>
</evidence>
<comment type="caution">
    <text evidence="4">The sequence shown here is derived from an EMBL/GenBank/DDBJ whole genome shotgun (WGS) entry which is preliminary data.</text>
</comment>
<gene>
    <name evidence="4" type="ORF">GCM10011514_50610</name>
</gene>
<comment type="subcellular location">
    <subcellularLocation>
        <location evidence="1">Cell envelope</location>
    </subcellularLocation>
</comment>
<feature type="domain" description="Heparinase II/III-like C-terminal" evidence="2">
    <location>
        <begin position="397"/>
        <end position="542"/>
    </location>
</feature>
<evidence type="ECO:0008006" key="6">
    <source>
        <dbReference type="Google" id="ProtNLM"/>
    </source>
</evidence>
<evidence type="ECO:0000313" key="5">
    <source>
        <dbReference type="Proteomes" id="UP000609064"/>
    </source>
</evidence>
<reference evidence="4" key="2">
    <citation type="submission" date="2020-09" db="EMBL/GenBank/DDBJ databases">
        <authorList>
            <person name="Sun Q."/>
            <person name="Zhou Y."/>
        </authorList>
    </citation>
    <scope>NUCLEOTIDE SEQUENCE</scope>
    <source>
        <strain evidence="4">CGMCC 1.15958</strain>
    </source>
</reference>
<accession>A0A917DXT8</accession>
<dbReference type="GO" id="GO:0030313">
    <property type="term" value="C:cell envelope"/>
    <property type="evidence" value="ECO:0007669"/>
    <property type="project" value="UniProtKB-SubCell"/>
</dbReference>
<sequence length="605" mass="67289">MKKLFSILAIWFCIISCKKDETTPLADLPANLKNLKIEHPRLFLTDQKLEELKAARKTDAVLDKYVTAVIATANSIVTKPMLTRVLIGPRLLDVSRELLKRTSHLAMAYRFTGDKKYLDAAVNNMKAVCDFTDWNPSHFLDVAEMTNGVAIGYDWLYNDMSKADRETIRNGLKIKGLSEYRKSYESAWWHNGDNNWNQVCNGGLLVGALAIAETDPTYASDFIPKVVPNLAFSNKFYAPDGAWYEGPGYWSYATEYLSYGMSALQTALGDMYGLEKTDGLSKSGLVPMICAGPTNFILNFADSGENSKATTSAAMFFLSNVYNNSQISNYLHNYIKSSNALATPFHVAWYKAPNSEAVSPPLDYFLKGDINELVFLRSSWTDPNASWIGIKSGINSSNHSHLDLGNFELDAGGVRWAKDLGSDDYNLDGYWTMGVNGKRWSYYRLNSFSHNVPLLGNKNQYELAKAKFISTDLNVATPSASLDLTEAYREFSTKSTRKVSLTDGRKNFLIEDSHTLSKSTEVAWGMTTANTIELIKGGKAILRNATITSKTLEAEIISPKGLEFTVESALQKAPEKLNTGHSRLMLRLHNQTGQVNIIIKLSPKG</sequence>
<dbReference type="RefSeq" id="WP_188770786.1">
    <property type="nucleotide sequence ID" value="NZ_BMKK01000016.1"/>
</dbReference>
<dbReference type="InterPro" id="IPR032518">
    <property type="entry name" value="HepII_N"/>
</dbReference>
<dbReference type="Pfam" id="PF07940">
    <property type="entry name" value="Hepar_II_III_C"/>
    <property type="match status" value="1"/>
</dbReference>
<dbReference type="InterPro" id="IPR008929">
    <property type="entry name" value="Chondroitin_lyas"/>
</dbReference>
<keyword evidence="5" id="KW-1185">Reference proteome</keyword>
<dbReference type="Gene3D" id="2.70.98.70">
    <property type="match status" value="1"/>
</dbReference>
<evidence type="ECO:0000259" key="2">
    <source>
        <dbReference type="Pfam" id="PF07940"/>
    </source>
</evidence>